<evidence type="ECO:0000256" key="1">
    <source>
        <dbReference type="SAM" id="MobiDB-lite"/>
    </source>
</evidence>
<dbReference type="Pfam" id="PF22905">
    <property type="entry name" value="Hydro_N_hd"/>
    <property type="match status" value="1"/>
</dbReference>
<accession>A0ABU5YW35</accession>
<comment type="caution">
    <text evidence="3">The sequence shown here is derived from an EMBL/GenBank/DDBJ whole genome shotgun (WGS) entry which is preliminary data.</text>
</comment>
<dbReference type="Proteomes" id="UP001299283">
    <property type="component" value="Unassembled WGS sequence"/>
</dbReference>
<dbReference type="RefSeq" id="WP_225397973.1">
    <property type="nucleotide sequence ID" value="NZ_JAYJJQ010000006.1"/>
</dbReference>
<dbReference type="InterPro" id="IPR054469">
    <property type="entry name" value="Pred_hydrolase_N"/>
</dbReference>
<sequence>MQLRYLNPPWLIEAAGGDPWQVNNTLQSGDPGVVDELAQAFHNAGACTAGSSDAFAEAQKRFREAWSRENGEHPINDSLEVQRATQTLHLQLTQLTAIGTDLENIAAALAEAQSSASEKIAALETQLQTIDDHIGSYLDAEDDDAVSDLVQLAADDTGGILHQIEKIRDDYAATLQAATAKLLSDGYDPVALHGYDGDGQPTPDQQTDRAAETYGTTQRDHDQELVDEPGEMTPEKAEAAARLRDYATVTDPAADPDARRLAGERLDDFRMANFIGPLPMDGTLGGDARTRAQARREIQKGLEGGTLDGRTFTPDQATWLLDTAEQEARVRVTQQAIEDLVRGAGMSRPGATQLVGDIARGRAGHILRDGADSLGTSTGAGERALNGFADTVPTGRHNLPGAAYSAEDIAAVRKLANGMGIAGKRLGAGAAIYDIVVDHKPFVDVAATNLVGWQTGIAGAEFGAVAGAPLGPVGVFVGALAFGVAGSIAGELATQAAIDVIRN</sequence>
<gene>
    <name evidence="3" type="ORF">K5L39_09010</name>
</gene>
<name>A0ABU5YW35_9MYCO</name>
<organism evidence="3 4">
    <name type="scientific">[Mycobacterium] vasticus</name>
    <dbReference type="NCBI Taxonomy" id="2875777"/>
    <lineage>
        <taxon>Bacteria</taxon>
        <taxon>Bacillati</taxon>
        <taxon>Actinomycetota</taxon>
        <taxon>Actinomycetes</taxon>
        <taxon>Mycobacteriales</taxon>
        <taxon>Mycobacteriaceae</taxon>
        <taxon>Mycolicibacter</taxon>
    </lineage>
</organism>
<evidence type="ECO:0000313" key="4">
    <source>
        <dbReference type="Proteomes" id="UP001299283"/>
    </source>
</evidence>
<evidence type="ECO:0000313" key="3">
    <source>
        <dbReference type="EMBL" id="MEB3069324.1"/>
    </source>
</evidence>
<proteinExistence type="predicted"/>
<dbReference type="EMBL" id="JAYJJQ010000006">
    <property type="protein sequence ID" value="MEB3069324.1"/>
    <property type="molecule type" value="Genomic_DNA"/>
</dbReference>
<keyword evidence="4" id="KW-1185">Reference proteome</keyword>
<evidence type="ECO:0000259" key="2">
    <source>
        <dbReference type="Pfam" id="PF22905"/>
    </source>
</evidence>
<reference evidence="3 4" key="1">
    <citation type="submission" date="2023-12" db="EMBL/GenBank/DDBJ databases">
        <title>Description of new species of Mycobacterium terrae complex isolated from sewage at the Sao Paulo Zoological Park Foundation in Brazil.</title>
        <authorList>
            <person name="Romagnoli C.L."/>
            <person name="Conceicao E.C."/>
            <person name="Machado E."/>
            <person name="Barreto L.B.P.F."/>
            <person name="Sharma A."/>
            <person name="Silva N.M."/>
            <person name="Marques L.E."/>
            <person name="Juliana M.A."/>
            <person name="Lourenco M.C.S."/>
            <person name="Digiampietri L.A."/>
            <person name="Suffys P.N."/>
            <person name="Viana-Niero C."/>
        </authorList>
    </citation>
    <scope>NUCLEOTIDE SEQUENCE [LARGE SCALE GENOMIC DNA]</scope>
    <source>
        <strain evidence="3 4">MYC017</strain>
    </source>
</reference>
<protein>
    <recommendedName>
        <fullName evidence="2">Predicted hydrolase N-terminal domain-containing protein</fullName>
    </recommendedName>
</protein>
<feature type="region of interest" description="Disordered" evidence="1">
    <location>
        <begin position="194"/>
        <end position="234"/>
    </location>
</feature>
<feature type="domain" description="Predicted hydrolase N-terminal" evidence="2">
    <location>
        <begin position="1"/>
        <end position="182"/>
    </location>
</feature>